<organism evidence="1">
    <name type="scientific">Medicago truncatula</name>
    <name type="common">Barrel medic</name>
    <name type="synonym">Medicago tribuloides</name>
    <dbReference type="NCBI Taxonomy" id="3880"/>
    <lineage>
        <taxon>Eukaryota</taxon>
        <taxon>Viridiplantae</taxon>
        <taxon>Streptophyta</taxon>
        <taxon>Embryophyta</taxon>
        <taxon>Tracheophyta</taxon>
        <taxon>Spermatophyta</taxon>
        <taxon>Magnoliopsida</taxon>
        <taxon>eudicotyledons</taxon>
        <taxon>Gunneridae</taxon>
        <taxon>Pentapetalae</taxon>
        <taxon>rosids</taxon>
        <taxon>fabids</taxon>
        <taxon>Fabales</taxon>
        <taxon>Fabaceae</taxon>
        <taxon>Papilionoideae</taxon>
        <taxon>50 kb inversion clade</taxon>
        <taxon>NPAAA clade</taxon>
        <taxon>Hologalegina</taxon>
        <taxon>IRL clade</taxon>
        <taxon>Trifolieae</taxon>
        <taxon>Medicago</taxon>
    </lineage>
</organism>
<reference evidence="1" key="1">
    <citation type="submission" date="2004-07" db="EMBL/GenBank/DDBJ databases">
        <authorList>
            <person name="Town C.D."/>
        </authorList>
    </citation>
    <scope>NUCLEOTIDE SEQUENCE</scope>
</reference>
<reference evidence="1" key="2">
    <citation type="submission" date="2007-03" db="EMBL/GenBank/DDBJ databases">
        <authorList>
            <consortium name="The International Medicago Genome Annotation Group"/>
        </authorList>
    </citation>
    <scope>NUCLEOTIDE SEQUENCE</scope>
</reference>
<protein>
    <submittedName>
        <fullName evidence="1">Uncharacterized protein</fullName>
    </submittedName>
</protein>
<proteinExistence type="predicted"/>
<evidence type="ECO:0000313" key="1">
    <source>
        <dbReference type="EMBL" id="ABN05940.1"/>
    </source>
</evidence>
<accession>A2Q1X3</accession>
<sequence>MPRQSELKQRQNRRSWLLRRSYVLRIFVEIWNKRIKGSMLQKEYIYYDIPSKE</sequence>
<dbReference type="AlphaFoldDB" id="A2Q1X3"/>
<gene>
    <name evidence="1" type="ORF">MtrDRAFT_AC149130g42v2</name>
</gene>
<dbReference type="EMBL" id="AC149130">
    <property type="protein sequence ID" value="ABN05940.1"/>
    <property type="molecule type" value="Genomic_DNA"/>
</dbReference>
<name>A2Q1X3_MEDTR</name>